<gene>
    <name evidence="1" type="ORF">AVEN_125058_1</name>
</gene>
<dbReference type="Proteomes" id="UP000499080">
    <property type="component" value="Unassembled WGS sequence"/>
</dbReference>
<evidence type="ECO:0000313" key="2">
    <source>
        <dbReference type="Proteomes" id="UP000499080"/>
    </source>
</evidence>
<keyword evidence="2" id="KW-1185">Reference proteome</keyword>
<evidence type="ECO:0000313" key="1">
    <source>
        <dbReference type="EMBL" id="GBM56305.1"/>
    </source>
</evidence>
<protein>
    <submittedName>
        <fullName evidence="1">Uncharacterized protein</fullName>
    </submittedName>
</protein>
<proteinExistence type="predicted"/>
<accession>A0A4Y2GU16</accession>
<sequence>MGRKRKLLSSGLISVETHLVWTLMGKVQQVNSERVNWGRTVTSLFVKEAEISDLRRRCYWNKGSHEERDTSSSGVTGFTTPRYPSDLFSLQAFPSASTFRFSASFPRRQVRELFMRSCRRSICFLLLMVNRKPHMLAVRGDPLDG</sequence>
<dbReference type="AlphaFoldDB" id="A0A4Y2GU16"/>
<organism evidence="1 2">
    <name type="scientific">Araneus ventricosus</name>
    <name type="common">Orbweaver spider</name>
    <name type="synonym">Epeira ventricosa</name>
    <dbReference type="NCBI Taxonomy" id="182803"/>
    <lineage>
        <taxon>Eukaryota</taxon>
        <taxon>Metazoa</taxon>
        <taxon>Ecdysozoa</taxon>
        <taxon>Arthropoda</taxon>
        <taxon>Chelicerata</taxon>
        <taxon>Arachnida</taxon>
        <taxon>Araneae</taxon>
        <taxon>Araneomorphae</taxon>
        <taxon>Entelegynae</taxon>
        <taxon>Araneoidea</taxon>
        <taxon>Araneidae</taxon>
        <taxon>Araneus</taxon>
    </lineage>
</organism>
<name>A0A4Y2GU16_ARAVE</name>
<dbReference type="EMBL" id="BGPR01001539">
    <property type="protein sequence ID" value="GBM56305.1"/>
    <property type="molecule type" value="Genomic_DNA"/>
</dbReference>
<comment type="caution">
    <text evidence="1">The sequence shown here is derived from an EMBL/GenBank/DDBJ whole genome shotgun (WGS) entry which is preliminary data.</text>
</comment>
<reference evidence="1 2" key="1">
    <citation type="journal article" date="2019" name="Sci. Rep.">
        <title>Orb-weaving spider Araneus ventricosus genome elucidates the spidroin gene catalogue.</title>
        <authorList>
            <person name="Kono N."/>
            <person name="Nakamura H."/>
            <person name="Ohtoshi R."/>
            <person name="Moran D.A.P."/>
            <person name="Shinohara A."/>
            <person name="Yoshida Y."/>
            <person name="Fujiwara M."/>
            <person name="Mori M."/>
            <person name="Tomita M."/>
            <person name="Arakawa K."/>
        </authorList>
    </citation>
    <scope>NUCLEOTIDE SEQUENCE [LARGE SCALE GENOMIC DNA]</scope>
</reference>